<evidence type="ECO:0000256" key="2">
    <source>
        <dbReference type="ARBA" id="ARBA00003120"/>
    </source>
</evidence>
<dbReference type="InterPro" id="IPR015421">
    <property type="entry name" value="PyrdxlP-dep_Trfase_major"/>
</dbReference>
<dbReference type="SUPFAM" id="SSF53383">
    <property type="entry name" value="PLP-dependent transferases"/>
    <property type="match status" value="1"/>
</dbReference>
<proteinExistence type="inferred from homology"/>
<evidence type="ECO:0000256" key="6">
    <source>
        <dbReference type="ARBA" id="ARBA00022723"/>
    </source>
</evidence>
<keyword evidence="7" id="KW-0663">Pyridoxal phosphate</keyword>
<feature type="domain" description="Aminotransferase class V" evidence="11">
    <location>
        <begin position="5"/>
        <end position="356"/>
    </location>
</feature>
<dbReference type="Proteomes" id="UP001161409">
    <property type="component" value="Unassembled WGS sequence"/>
</dbReference>
<dbReference type="PANTHER" id="PTHR11601">
    <property type="entry name" value="CYSTEINE DESULFURYLASE FAMILY MEMBER"/>
    <property type="match status" value="1"/>
</dbReference>
<comment type="similarity">
    <text evidence="3">Belongs to the class-V pyridoxal-phosphate-dependent aminotransferase family. NifS/IscS subfamily.</text>
</comment>
<reference evidence="12" key="2">
    <citation type="submission" date="2023-01" db="EMBL/GenBank/DDBJ databases">
        <title>Draft genome sequence of Sneathiella chinensis strain NBRC 103408.</title>
        <authorList>
            <person name="Sun Q."/>
            <person name="Mori K."/>
        </authorList>
    </citation>
    <scope>NUCLEOTIDE SEQUENCE</scope>
    <source>
        <strain evidence="12">NBRC 103408</strain>
    </source>
</reference>
<evidence type="ECO:0000259" key="11">
    <source>
        <dbReference type="Pfam" id="PF00266"/>
    </source>
</evidence>
<comment type="function">
    <text evidence="2">Catalyzes the removal of elemental sulfur atoms from cysteine to produce alanine. Seems to participate in the biosynthesis of the nitrogenase metalloclusters by providing the inorganic sulfur required for the Fe-S core formation.</text>
</comment>
<dbReference type="RefSeq" id="WP_169561614.1">
    <property type="nucleotide sequence ID" value="NZ_BSNF01000008.1"/>
</dbReference>
<dbReference type="PIRSF" id="PIRSF005572">
    <property type="entry name" value="NifS"/>
    <property type="match status" value="1"/>
</dbReference>
<evidence type="ECO:0000256" key="7">
    <source>
        <dbReference type="ARBA" id="ARBA00022898"/>
    </source>
</evidence>
<keyword evidence="5" id="KW-0808">Transferase</keyword>
<keyword evidence="13" id="KW-1185">Reference proteome</keyword>
<keyword evidence="6" id="KW-0479">Metal-binding</keyword>
<evidence type="ECO:0000256" key="8">
    <source>
        <dbReference type="ARBA" id="ARBA00023004"/>
    </source>
</evidence>
<reference evidence="12" key="1">
    <citation type="journal article" date="2014" name="Int. J. Syst. Evol. Microbiol.">
        <title>Complete genome of a new Firmicutes species belonging to the dominant human colonic microbiota ('Ruminococcus bicirculans') reveals two chromosomes and a selective capacity to utilize plant glucans.</title>
        <authorList>
            <consortium name="NISC Comparative Sequencing Program"/>
            <person name="Wegmann U."/>
            <person name="Louis P."/>
            <person name="Goesmann A."/>
            <person name="Henrissat B."/>
            <person name="Duncan S.H."/>
            <person name="Flint H.J."/>
        </authorList>
    </citation>
    <scope>NUCLEOTIDE SEQUENCE</scope>
    <source>
        <strain evidence="12">NBRC 103408</strain>
    </source>
</reference>
<evidence type="ECO:0000256" key="9">
    <source>
        <dbReference type="ARBA" id="ARBA00023014"/>
    </source>
</evidence>
<dbReference type="EMBL" id="BSNF01000008">
    <property type="protein sequence ID" value="GLQ07547.1"/>
    <property type="molecule type" value="Genomic_DNA"/>
</dbReference>
<organism evidence="12 13">
    <name type="scientific">Sneathiella chinensis</name>
    <dbReference type="NCBI Taxonomy" id="349750"/>
    <lineage>
        <taxon>Bacteria</taxon>
        <taxon>Pseudomonadati</taxon>
        <taxon>Pseudomonadota</taxon>
        <taxon>Alphaproteobacteria</taxon>
        <taxon>Sneathiellales</taxon>
        <taxon>Sneathiellaceae</taxon>
        <taxon>Sneathiella</taxon>
    </lineage>
</organism>
<comment type="catalytic activity">
    <reaction evidence="10">
        <text>(sulfur carrier)-H + L-cysteine = (sulfur carrier)-SH + L-alanine</text>
        <dbReference type="Rhea" id="RHEA:43892"/>
        <dbReference type="Rhea" id="RHEA-COMP:14737"/>
        <dbReference type="Rhea" id="RHEA-COMP:14739"/>
        <dbReference type="ChEBI" id="CHEBI:29917"/>
        <dbReference type="ChEBI" id="CHEBI:35235"/>
        <dbReference type="ChEBI" id="CHEBI:57972"/>
        <dbReference type="ChEBI" id="CHEBI:64428"/>
        <dbReference type="EC" id="2.8.1.7"/>
    </reaction>
</comment>
<evidence type="ECO:0000256" key="5">
    <source>
        <dbReference type="ARBA" id="ARBA00022679"/>
    </source>
</evidence>
<name>A0ABQ5U5V3_9PROT</name>
<evidence type="ECO:0000256" key="10">
    <source>
        <dbReference type="ARBA" id="ARBA00050776"/>
    </source>
</evidence>
<dbReference type="Pfam" id="PF00266">
    <property type="entry name" value="Aminotran_5"/>
    <property type="match status" value="1"/>
</dbReference>
<dbReference type="InterPro" id="IPR015422">
    <property type="entry name" value="PyrdxlP-dep_Trfase_small"/>
</dbReference>
<dbReference type="Gene3D" id="3.40.640.10">
    <property type="entry name" value="Type I PLP-dependent aspartate aminotransferase-like (Major domain)"/>
    <property type="match status" value="1"/>
</dbReference>
<evidence type="ECO:0000313" key="12">
    <source>
        <dbReference type="EMBL" id="GLQ07547.1"/>
    </source>
</evidence>
<dbReference type="InterPro" id="IPR016454">
    <property type="entry name" value="Cysteine_dSase"/>
</dbReference>
<dbReference type="InterPro" id="IPR015424">
    <property type="entry name" value="PyrdxlP-dep_Trfase"/>
</dbReference>
<sequence length="373" mass="38762">MTSSIYLDYNATAPVRPQVVDLVAEVMKEGGNPSSVHASGRKAKGRVEDARAEIAALAGCKPQEIIFTSGGTEANNLALNGMGERLLLVSAAEHDSVLAAGPEGWVVRLPVDEKGLLSLSALEAALEQGGGPCLVSVMLANNETGVIQPIFEIAELVHAKGGLLHTDAIQALGKIPVDFRALGADMMSLSAHKIGGPQGQGALIVREGLPLQSIQKGGGQELGRRGGTENVAGIAGFGLAARLAGEGLADYAALATLRDHMEDAIRALCPEARIYGQETARLPNTSALSMPGVGAELQVMNFDLSGIAVSAGSACSSGKVKASHVLTAMGASDKEASEAIRVSLGWMTTQSDMDKFVQVWDKLYRRKSPKFAA</sequence>
<evidence type="ECO:0000313" key="13">
    <source>
        <dbReference type="Proteomes" id="UP001161409"/>
    </source>
</evidence>
<evidence type="ECO:0000256" key="4">
    <source>
        <dbReference type="ARBA" id="ARBA00013558"/>
    </source>
</evidence>
<dbReference type="Gene3D" id="3.90.1150.10">
    <property type="entry name" value="Aspartate Aminotransferase, domain 1"/>
    <property type="match status" value="1"/>
</dbReference>
<gene>
    <name evidence="12" type="primary">nifS</name>
    <name evidence="12" type="ORF">GCM10007924_27680</name>
</gene>
<keyword evidence="9" id="KW-0411">Iron-sulfur</keyword>
<accession>A0ABQ5U5V3</accession>
<comment type="cofactor">
    <cofactor evidence="1">
        <name>pyridoxal 5'-phosphate</name>
        <dbReference type="ChEBI" id="CHEBI:597326"/>
    </cofactor>
</comment>
<evidence type="ECO:0000256" key="1">
    <source>
        <dbReference type="ARBA" id="ARBA00001933"/>
    </source>
</evidence>
<evidence type="ECO:0000256" key="3">
    <source>
        <dbReference type="ARBA" id="ARBA00006490"/>
    </source>
</evidence>
<dbReference type="Gene3D" id="1.10.260.50">
    <property type="match status" value="1"/>
</dbReference>
<keyword evidence="8" id="KW-0408">Iron</keyword>
<protein>
    <recommendedName>
        <fullName evidence="4">Cysteine desulfurase</fullName>
    </recommendedName>
</protein>
<comment type="caution">
    <text evidence="12">The sequence shown here is derived from an EMBL/GenBank/DDBJ whole genome shotgun (WGS) entry which is preliminary data.</text>
</comment>
<dbReference type="PANTHER" id="PTHR11601:SF34">
    <property type="entry name" value="CYSTEINE DESULFURASE"/>
    <property type="match status" value="1"/>
</dbReference>
<dbReference type="InterPro" id="IPR000192">
    <property type="entry name" value="Aminotrans_V_dom"/>
</dbReference>